<feature type="compositionally biased region" description="Pro residues" evidence="1">
    <location>
        <begin position="176"/>
        <end position="192"/>
    </location>
</feature>
<dbReference type="OrthoDB" id="5190774at2"/>
<dbReference type="AlphaFoldDB" id="A0A1G9CUS8"/>
<dbReference type="EMBL" id="FNFM01000009">
    <property type="protein sequence ID" value="SDK55422.1"/>
    <property type="molecule type" value="Genomic_DNA"/>
</dbReference>
<name>A0A1G9CUS8_ACTMZ</name>
<protein>
    <submittedName>
        <fullName evidence="3">Uncharacterized protein</fullName>
    </submittedName>
</protein>
<feature type="region of interest" description="Disordered" evidence="1">
    <location>
        <begin position="171"/>
        <end position="192"/>
    </location>
</feature>
<feature type="transmembrane region" description="Helical" evidence="2">
    <location>
        <begin position="53"/>
        <end position="74"/>
    </location>
</feature>
<keyword evidence="2" id="KW-0472">Membrane</keyword>
<keyword evidence="2" id="KW-0812">Transmembrane</keyword>
<feature type="transmembrane region" description="Helical" evidence="2">
    <location>
        <begin position="128"/>
        <end position="150"/>
    </location>
</feature>
<proteinExistence type="predicted"/>
<evidence type="ECO:0000313" key="3">
    <source>
        <dbReference type="EMBL" id="SDK55422.1"/>
    </source>
</evidence>
<keyword evidence="4" id="KW-1185">Reference proteome</keyword>
<dbReference type="Proteomes" id="UP000199213">
    <property type="component" value="Unassembled WGS sequence"/>
</dbReference>
<keyword evidence="2" id="KW-1133">Transmembrane helix</keyword>
<accession>A0A1G9CUS8</accession>
<reference evidence="4" key="1">
    <citation type="submission" date="2016-10" db="EMBL/GenBank/DDBJ databases">
        <authorList>
            <person name="Varghese N."/>
            <person name="Submissions S."/>
        </authorList>
    </citation>
    <scope>NUCLEOTIDE SEQUENCE [LARGE SCALE GENOMIC DNA]</scope>
    <source>
        <strain evidence="4">DSM 45460</strain>
    </source>
</reference>
<gene>
    <name evidence="3" type="ORF">SAMN04487820_10998</name>
</gene>
<feature type="transmembrane region" description="Helical" evidence="2">
    <location>
        <begin position="95"/>
        <end position="116"/>
    </location>
</feature>
<sequence>MNPGHFLHLHYMWVSPPLEAKIRYDLVRGGVPSILAAVISGFVVLFLDGDLMIAKLFLGIGALCLLTAGSYLPAGRRSLSAGYVNLTIAAQVRRPLLALVIITAVLMGIAYLPLVIHATEPTDVSTVSLVVAMLVPVVILFLVVMNYLIVRRSLPPAPAILHRYGLSGEILGPPTQSGPPAGPPRRWGPPQA</sequence>
<feature type="transmembrane region" description="Helical" evidence="2">
    <location>
        <begin position="26"/>
        <end position="47"/>
    </location>
</feature>
<evidence type="ECO:0000256" key="2">
    <source>
        <dbReference type="SAM" id="Phobius"/>
    </source>
</evidence>
<organism evidence="3 4">
    <name type="scientific">Actinopolyspora mzabensis</name>
    <dbReference type="NCBI Taxonomy" id="995066"/>
    <lineage>
        <taxon>Bacteria</taxon>
        <taxon>Bacillati</taxon>
        <taxon>Actinomycetota</taxon>
        <taxon>Actinomycetes</taxon>
        <taxon>Actinopolysporales</taxon>
        <taxon>Actinopolysporaceae</taxon>
        <taxon>Actinopolyspora</taxon>
    </lineage>
</organism>
<evidence type="ECO:0000256" key="1">
    <source>
        <dbReference type="SAM" id="MobiDB-lite"/>
    </source>
</evidence>
<dbReference type="RefSeq" id="WP_143013103.1">
    <property type="nucleotide sequence ID" value="NZ_FNFM01000009.1"/>
</dbReference>
<evidence type="ECO:0000313" key="4">
    <source>
        <dbReference type="Proteomes" id="UP000199213"/>
    </source>
</evidence>